<protein>
    <recommendedName>
        <fullName evidence="5 6">Dephospho-CoA kinase</fullName>
        <ecNumber evidence="5 6">2.7.1.24</ecNumber>
    </recommendedName>
    <alternativeName>
        <fullName evidence="5">Dephosphocoenzyme A kinase</fullName>
    </alternativeName>
</protein>
<keyword evidence="8" id="KW-1185">Reference proteome</keyword>
<dbReference type="SUPFAM" id="SSF52540">
    <property type="entry name" value="P-loop containing nucleoside triphosphate hydrolases"/>
    <property type="match status" value="1"/>
</dbReference>
<dbReference type="GO" id="GO:0005737">
    <property type="term" value="C:cytoplasm"/>
    <property type="evidence" value="ECO:0007669"/>
    <property type="project" value="UniProtKB-SubCell"/>
</dbReference>
<dbReference type="NCBIfam" id="TIGR00152">
    <property type="entry name" value="dephospho-CoA kinase"/>
    <property type="match status" value="1"/>
</dbReference>
<evidence type="ECO:0000256" key="6">
    <source>
        <dbReference type="NCBIfam" id="TIGR00152"/>
    </source>
</evidence>
<dbReference type="PANTHER" id="PTHR10695:SF46">
    <property type="entry name" value="BIFUNCTIONAL COENZYME A SYNTHASE-RELATED"/>
    <property type="match status" value="1"/>
</dbReference>
<reference evidence="7 8" key="1">
    <citation type="journal article" date="2009" name="PLoS Genet.">
        <title>Adaptations to submarine hydrothermal environments exemplified by the genome of Nautilia profundicola.</title>
        <authorList>
            <person name="Campbell B.J."/>
            <person name="Smith J.L."/>
            <person name="Hanson T.E."/>
            <person name="Klotz M.G."/>
            <person name="Stein L.Y."/>
            <person name="Lee C.K."/>
            <person name="Wu D."/>
            <person name="Robinson J.M."/>
            <person name="Khouri H.M."/>
            <person name="Eisen J.A."/>
            <person name="Cary S.C."/>
        </authorList>
    </citation>
    <scope>NUCLEOTIDE SEQUENCE [LARGE SCALE GENOMIC DNA]</scope>
    <source>
        <strain evidence="8">ATCC BAA-1463 / DSM 18972 / AmH</strain>
    </source>
</reference>
<evidence type="ECO:0000256" key="5">
    <source>
        <dbReference type="HAMAP-Rule" id="MF_00376"/>
    </source>
</evidence>
<dbReference type="OrthoDB" id="9812943at2"/>
<dbReference type="HOGENOM" id="CLU_057180_0_0_7"/>
<comment type="similarity">
    <text evidence="1 5">Belongs to the CoaE family.</text>
</comment>
<dbReference type="Gene3D" id="3.40.50.300">
    <property type="entry name" value="P-loop containing nucleotide triphosphate hydrolases"/>
    <property type="match status" value="1"/>
</dbReference>
<evidence type="ECO:0000256" key="3">
    <source>
        <dbReference type="ARBA" id="ARBA00022840"/>
    </source>
</evidence>
<dbReference type="eggNOG" id="COG0237">
    <property type="taxonomic scope" value="Bacteria"/>
</dbReference>
<dbReference type="UniPathway" id="UPA00241">
    <property type="reaction ID" value="UER00356"/>
</dbReference>
<dbReference type="PANTHER" id="PTHR10695">
    <property type="entry name" value="DEPHOSPHO-COA KINASE-RELATED"/>
    <property type="match status" value="1"/>
</dbReference>
<organism evidence="7 8">
    <name type="scientific">Nautilia profundicola (strain ATCC BAA-1463 / DSM 18972 / AmH)</name>
    <dbReference type="NCBI Taxonomy" id="598659"/>
    <lineage>
        <taxon>Bacteria</taxon>
        <taxon>Pseudomonadati</taxon>
        <taxon>Campylobacterota</taxon>
        <taxon>Epsilonproteobacteria</taxon>
        <taxon>Nautiliales</taxon>
        <taxon>Nautiliaceae</taxon>
        <taxon>Nautilia</taxon>
    </lineage>
</organism>
<evidence type="ECO:0000256" key="1">
    <source>
        <dbReference type="ARBA" id="ARBA00009018"/>
    </source>
</evidence>
<dbReference type="KEGG" id="nam:NAMH_0033"/>
<comment type="function">
    <text evidence="5">Catalyzes the phosphorylation of the 3'-hydroxyl group of dephosphocoenzyme A to form coenzyme A.</text>
</comment>
<accession>B9L767</accession>
<dbReference type="PROSITE" id="PS51219">
    <property type="entry name" value="DPCK"/>
    <property type="match status" value="1"/>
</dbReference>
<proteinExistence type="inferred from homology"/>
<comment type="subcellular location">
    <subcellularLocation>
        <location evidence="5">Cytoplasm</location>
    </subcellularLocation>
</comment>
<keyword evidence="5 7" id="KW-0808">Transferase</keyword>
<evidence type="ECO:0000256" key="4">
    <source>
        <dbReference type="ARBA" id="ARBA00022993"/>
    </source>
</evidence>
<dbReference type="RefSeq" id="WP_015902644.1">
    <property type="nucleotide sequence ID" value="NC_012115.1"/>
</dbReference>
<dbReference type="Pfam" id="PF01121">
    <property type="entry name" value="CoaE"/>
    <property type="match status" value="1"/>
</dbReference>
<keyword evidence="4 5" id="KW-0173">Coenzyme A biosynthesis</keyword>
<gene>
    <name evidence="5 7" type="primary">coaE</name>
    <name evidence="7" type="ordered locus">NAMH_0033</name>
</gene>
<keyword evidence="2 5" id="KW-0547">Nucleotide-binding</keyword>
<feature type="binding site" evidence="5">
    <location>
        <begin position="17"/>
        <end position="22"/>
    </location>
    <ligand>
        <name>ATP</name>
        <dbReference type="ChEBI" id="CHEBI:30616"/>
    </ligand>
</feature>
<evidence type="ECO:0000313" key="7">
    <source>
        <dbReference type="EMBL" id="ACM93592.1"/>
    </source>
</evidence>
<dbReference type="InterPro" id="IPR001977">
    <property type="entry name" value="Depp_CoAkinase"/>
</dbReference>
<dbReference type="HAMAP" id="MF_00376">
    <property type="entry name" value="Dephospho_CoA_kinase"/>
    <property type="match status" value="1"/>
</dbReference>
<keyword evidence="3 5" id="KW-0067">ATP-binding</keyword>
<dbReference type="STRING" id="598659.NAMH_0033"/>
<dbReference type="GO" id="GO:0005524">
    <property type="term" value="F:ATP binding"/>
    <property type="evidence" value="ECO:0007669"/>
    <property type="project" value="UniProtKB-UniRule"/>
</dbReference>
<dbReference type="AlphaFoldDB" id="B9L767"/>
<dbReference type="GO" id="GO:0004140">
    <property type="term" value="F:dephospho-CoA kinase activity"/>
    <property type="evidence" value="ECO:0007669"/>
    <property type="project" value="UniProtKB-UniRule"/>
</dbReference>
<evidence type="ECO:0000256" key="2">
    <source>
        <dbReference type="ARBA" id="ARBA00022741"/>
    </source>
</evidence>
<dbReference type="EC" id="2.7.1.24" evidence="5 6"/>
<evidence type="ECO:0000313" key="8">
    <source>
        <dbReference type="Proteomes" id="UP000000448"/>
    </source>
</evidence>
<sequence>MKSEKFSNAIVLTGGIGTGKSTVASFLKMFGYKIIDADEISKEVFEEQKNKIKEIFGTTDRKELRSIVFNDKEKLKTLENIILPEVRKRVINFAEKYEKDGVKYFVDLPLYFEKQNYPEFDKVLVIYAPKELQVKRVMQRDDVSEKEALSILNNQLDIEIKKQKADFVIDNSKDLKHLQKEIEKFIKEL</sequence>
<dbReference type="GO" id="GO:0015937">
    <property type="term" value="P:coenzyme A biosynthetic process"/>
    <property type="evidence" value="ECO:0007669"/>
    <property type="project" value="UniProtKB-UniRule"/>
</dbReference>
<keyword evidence="5 7" id="KW-0418">Kinase</keyword>
<comment type="pathway">
    <text evidence="5">Cofactor biosynthesis; coenzyme A biosynthesis; CoA from (R)-pantothenate: step 5/5.</text>
</comment>
<comment type="catalytic activity">
    <reaction evidence="5">
        <text>3'-dephospho-CoA + ATP = ADP + CoA + H(+)</text>
        <dbReference type="Rhea" id="RHEA:18245"/>
        <dbReference type="ChEBI" id="CHEBI:15378"/>
        <dbReference type="ChEBI" id="CHEBI:30616"/>
        <dbReference type="ChEBI" id="CHEBI:57287"/>
        <dbReference type="ChEBI" id="CHEBI:57328"/>
        <dbReference type="ChEBI" id="CHEBI:456216"/>
        <dbReference type="EC" id="2.7.1.24"/>
    </reaction>
</comment>
<dbReference type="CDD" id="cd02022">
    <property type="entry name" value="DPCK"/>
    <property type="match status" value="1"/>
</dbReference>
<dbReference type="InterPro" id="IPR027417">
    <property type="entry name" value="P-loop_NTPase"/>
</dbReference>
<dbReference type="Proteomes" id="UP000000448">
    <property type="component" value="Chromosome"/>
</dbReference>
<name>B9L767_NAUPA</name>
<keyword evidence="5" id="KW-0963">Cytoplasm</keyword>
<dbReference type="EMBL" id="CP001279">
    <property type="protein sequence ID" value="ACM93592.1"/>
    <property type="molecule type" value="Genomic_DNA"/>
</dbReference>